<dbReference type="SUPFAM" id="SSF46785">
    <property type="entry name" value="Winged helix' DNA-binding domain"/>
    <property type="match status" value="1"/>
</dbReference>
<accession>A0A917AS50</accession>
<name>A0A917AS50_9MICC</name>
<dbReference type="Gene3D" id="3.30.450.40">
    <property type="match status" value="1"/>
</dbReference>
<evidence type="ECO:0000313" key="6">
    <source>
        <dbReference type="EMBL" id="GGE66274.1"/>
    </source>
</evidence>
<dbReference type="InterPro" id="IPR036390">
    <property type="entry name" value="WH_DNA-bd_sf"/>
</dbReference>
<evidence type="ECO:0000259" key="5">
    <source>
        <dbReference type="PROSITE" id="PS51078"/>
    </source>
</evidence>
<dbReference type="PROSITE" id="PS51077">
    <property type="entry name" value="HTH_ICLR"/>
    <property type="match status" value="1"/>
</dbReference>
<dbReference type="InterPro" id="IPR014757">
    <property type="entry name" value="Tscrpt_reg_IclR_C"/>
</dbReference>
<dbReference type="AlphaFoldDB" id="A0A917AS50"/>
<dbReference type="SMART" id="SM00346">
    <property type="entry name" value="HTH_ICLR"/>
    <property type="match status" value="1"/>
</dbReference>
<feature type="domain" description="IclR-ED" evidence="5">
    <location>
        <begin position="69"/>
        <end position="246"/>
    </location>
</feature>
<dbReference type="Pfam" id="PF01614">
    <property type="entry name" value="IclR_C"/>
    <property type="match status" value="1"/>
</dbReference>
<dbReference type="EMBL" id="BMIS01000004">
    <property type="protein sequence ID" value="GGE66274.1"/>
    <property type="molecule type" value="Genomic_DNA"/>
</dbReference>
<keyword evidence="7" id="KW-1185">Reference proteome</keyword>
<proteinExistence type="predicted"/>
<protein>
    <submittedName>
        <fullName evidence="6">IclR family transcriptional regulator</fullName>
    </submittedName>
</protein>
<gene>
    <name evidence="6" type="ORF">GCM10011401_11950</name>
</gene>
<evidence type="ECO:0000256" key="3">
    <source>
        <dbReference type="ARBA" id="ARBA00023163"/>
    </source>
</evidence>
<dbReference type="Gene3D" id="1.10.10.10">
    <property type="entry name" value="Winged helix-like DNA-binding domain superfamily/Winged helix DNA-binding domain"/>
    <property type="match status" value="1"/>
</dbReference>
<evidence type="ECO:0000313" key="7">
    <source>
        <dbReference type="Proteomes" id="UP000633136"/>
    </source>
</evidence>
<dbReference type="GO" id="GO:0003700">
    <property type="term" value="F:DNA-binding transcription factor activity"/>
    <property type="evidence" value="ECO:0007669"/>
    <property type="project" value="TreeGrafter"/>
</dbReference>
<dbReference type="Proteomes" id="UP000633136">
    <property type="component" value="Unassembled WGS sequence"/>
</dbReference>
<dbReference type="InterPro" id="IPR029016">
    <property type="entry name" value="GAF-like_dom_sf"/>
</dbReference>
<sequence length="248" mass="26894">MANSPTGEALIGRLDRVLNAFTPEDDALSTAEIARRAGLPPATAHRVCGDMVRLGWLDQRPGGYTVGSRLWEITNRASRRTKLAVLSRPYLSDIQAVMGQHVQLGVIDGFDVLFVDRLSSREAPEIHGGVAGRLPLHASATGLVLLAHASSEFQAFYREKHQDDAEASPRLSEEHLAFIRQHGCCAQTGAIEENITGLAVPIRQKGRQLVAGLGIVTDDEEVARRPAPWVQMLQIAARGIQRGLSTPS</sequence>
<dbReference type="PROSITE" id="PS51078">
    <property type="entry name" value="ICLR_ED"/>
    <property type="match status" value="1"/>
</dbReference>
<keyword evidence="2" id="KW-0238">DNA-binding</keyword>
<dbReference type="PANTHER" id="PTHR30136">
    <property type="entry name" value="HELIX-TURN-HELIX TRANSCRIPTIONAL REGULATOR, ICLR FAMILY"/>
    <property type="match status" value="1"/>
</dbReference>
<dbReference type="GO" id="GO:0003677">
    <property type="term" value="F:DNA binding"/>
    <property type="evidence" value="ECO:0007669"/>
    <property type="project" value="UniProtKB-KW"/>
</dbReference>
<reference evidence="6" key="1">
    <citation type="journal article" date="2014" name="Int. J. Syst. Evol. Microbiol.">
        <title>Complete genome sequence of Corynebacterium casei LMG S-19264T (=DSM 44701T), isolated from a smear-ripened cheese.</title>
        <authorList>
            <consortium name="US DOE Joint Genome Institute (JGI-PGF)"/>
            <person name="Walter F."/>
            <person name="Albersmeier A."/>
            <person name="Kalinowski J."/>
            <person name="Ruckert C."/>
        </authorList>
    </citation>
    <scope>NUCLEOTIDE SEQUENCE</scope>
    <source>
        <strain evidence="6">CGMCC 1.15388</strain>
    </source>
</reference>
<keyword evidence="3" id="KW-0804">Transcription</keyword>
<evidence type="ECO:0000259" key="4">
    <source>
        <dbReference type="PROSITE" id="PS51077"/>
    </source>
</evidence>
<evidence type="ECO:0000256" key="1">
    <source>
        <dbReference type="ARBA" id="ARBA00023015"/>
    </source>
</evidence>
<dbReference type="InterPro" id="IPR050707">
    <property type="entry name" value="HTH_MetabolicPath_Reg"/>
</dbReference>
<reference evidence="6" key="2">
    <citation type="submission" date="2020-09" db="EMBL/GenBank/DDBJ databases">
        <authorList>
            <person name="Sun Q."/>
            <person name="Zhou Y."/>
        </authorList>
    </citation>
    <scope>NUCLEOTIDE SEQUENCE</scope>
    <source>
        <strain evidence="6">CGMCC 1.15388</strain>
    </source>
</reference>
<dbReference type="GO" id="GO:0045892">
    <property type="term" value="P:negative regulation of DNA-templated transcription"/>
    <property type="evidence" value="ECO:0007669"/>
    <property type="project" value="TreeGrafter"/>
</dbReference>
<dbReference type="RefSeq" id="WP_188683719.1">
    <property type="nucleotide sequence ID" value="NZ_BMIS01000004.1"/>
</dbReference>
<comment type="caution">
    <text evidence="6">The sequence shown here is derived from an EMBL/GenBank/DDBJ whole genome shotgun (WGS) entry which is preliminary data.</text>
</comment>
<feature type="domain" description="HTH iclR-type" evidence="4">
    <location>
        <begin position="8"/>
        <end position="68"/>
    </location>
</feature>
<evidence type="ECO:0000256" key="2">
    <source>
        <dbReference type="ARBA" id="ARBA00023125"/>
    </source>
</evidence>
<keyword evidence="1" id="KW-0805">Transcription regulation</keyword>
<dbReference type="Pfam" id="PF09339">
    <property type="entry name" value="HTH_IclR"/>
    <property type="match status" value="1"/>
</dbReference>
<dbReference type="InterPro" id="IPR005471">
    <property type="entry name" value="Tscrpt_reg_IclR_N"/>
</dbReference>
<organism evidence="6 7">
    <name type="scientific">Nesterenkonia cremea</name>
    <dbReference type="NCBI Taxonomy" id="1882340"/>
    <lineage>
        <taxon>Bacteria</taxon>
        <taxon>Bacillati</taxon>
        <taxon>Actinomycetota</taxon>
        <taxon>Actinomycetes</taxon>
        <taxon>Micrococcales</taxon>
        <taxon>Micrococcaceae</taxon>
        <taxon>Nesterenkonia</taxon>
    </lineage>
</organism>
<dbReference type="SUPFAM" id="SSF55781">
    <property type="entry name" value="GAF domain-like"/>
    <property type="match status" value="1"/>
</dbReference>
<dbReference type="PANTHER" id="PTHR30136:SF24">
    <property type="entry name" value="HTH-TYPE TRANSCRIPTIONAL REPRESSOR ALLR"/>
    <property type="match status" value="1"/>
</dbReference>
<dbReference type="InterPro" id="IPR036388">
    <property type="entry name" value="WH-like_DNA-bd_sf"/>
</dbReference>